<name>A0A2I0TV18_LIMLA</name>
<protein>
    <submittedName>
        <fullName evidence="1">Uncharacterized protein</fullName>
    </submittedName>
</protein>
<dbReference type="AlphaFoldDB" id="A0A2I0TV18"/>
<accession>A0A2I0TV18</accession>
<evidence type="ECO:0000313" key="2">
    <source>
        <dbReference type="Proteomes" id="UP000233556"/>
    </source>
</evidence>
<dbReference type="GO" id="GO:0031012">
    <property type="term" value="C:extracellular matrix"/>
    <property type="evidence" value="ECO:0007669"/>
    <property type="project" value="TreeGrafter"/>
</dbReference>
<gene>
    <name evidence="1" type="ORF">llap_12063</name>
</gene>
<dbReference type="OrthoDB" id="416454at2759"/>
<reference evidence="2" key="2">
    <citation type="submission" date="2017-12" db="EMBL/GenBank/DDBJ databases">
        <title>Genome sequence of the Bar-tailed Godwit (Limosa lapponica baueri).</title>
        <authorList>
            <person name="Lima N.C.B."/>
            <person name="Parody-Merino A.M."/>
            <person name="Battley P.F."/>
            <person name="Fidler A.E."/>
            <person name="Prosdocimi F."/>
        </authorList>
    </citation>
    <scope>NUCLEOTIDE SEQUENCE [LARGE SCALE GENOMIC DNA]</scope>
</reference>
<reference evidence="2" key="1">
    <citation type="submission" date="2017-11" db="EMBL/GenBank/DDBJ databases">
        <authorList>
            <person name="Lima N.C."/>
            <person name="Parody-Merino A.M."/>
            <person name="Battley P.F."/>
            <person name="Fidler A.E."/>
            <person name="Prosdocimi F."/>
        </authorList>
    </citation>
    <scope>NUCLEOTIDE SEQUENCE [LARGE SCALE GENOMIC DNA]</scope>
</reference>
<sequence length="142" mass="16518">MGSRMNQDLIQEKMVSKLLHYLDTHTYRGLDVICIRALRELVEVLTRPLSIIRQQSWLTGEVPVDWRLANVTPIYMKSLKEYPGNYRPVSLISLLRKVIEQIILSAITRDVQDNQVIRHSQHGFMKGKSCLTNLIFCERRPA</sequence>
<dbReference type="Proteomes" id="UP000233556">
    <property type="component" value="Unassembled WGS sequence"/>
</dbReference>
<keyword evidence="2" id="KW-1185">Reference proteome</keyword>
<dbReference type="PANTHER" id="PTHR33395">
    <property type="entry name" value="TRANSCRIPTASE, PUTATIVE-RELATED-RELATED"/>
    <property type="match status" value="1"/>
</dbReference>
<dbReference type="PANTHER" id="PTHR33395:SF22">
    <property type="entry name" value="REVERSE TRANSCRIPTASE DOMAIN-CONTAINING PROTEIN"/>
    <property type="match status" value="1"/>
</dbReference>
<dbReference type="GO" id="GO:0061343">
    <property type="term" value="P:cell adhesion involved in heart morphogenesis"/>
    <property type="evidence" value="ECO:0007669"/>
    <property type="project" value="TreeGrafter"/>
</dbReference>
<dbReference type="EMBL" id="KZ507056">
    <property type="protein sequence ID" value="PKU37635.1"/>
    <property type="molecule type" value="Genomic_DNA"/>
</dbReference>
<evidence type="ECO:0000313" key="1">
    <source>
        <dbReference type="EMBL" id="PKU37635.1"/>
    </source>
</evidence>
<proteinExistence type="predicted"/>
<dbReference type="GO" id="GO:0007508">
    <property type="term" value="P:larval heart development"/>
    <property type="evidence" value="ECO:0007669"/>
    <property type="project" value="TreeGrafter"/>
</dbReference>
<organism evidence="1 2">
    <name type="scientific">Limosa lapponica baueri</name>
    <dbReference type="NCBI Taxonomy" id="1758121"/>
    <lineage>
        <taxon>Eukaryota</taxon>
        <taxon>Metazoa</taxon>
        <taxon>Chordata</taxon>
        <taxon>Craniata</taxon>
        <taxon>Vertebrata</taxon>
        <taxon>Euteleostomi</taxon>
        <taxon>Archelosauria</taxon>
        <taxon>Archosauria</taxon>
        <taxon>Dinosauria</taxon>
        <taxon>Saurischia</taxon>
        <taxon>Theropoda</taxon>
        <taxon>Coelurosauria</taxon>
        <taxon>Aves</taxon>
        <taxon>Neognathae</taxon>
        <taxon>Neoaves</taxon>
        <taxon>Charadriiformes</taxon>
        <taxon>Scolopacidae</taxon>
        <taxon>Limosa</taxon>
    </lineage>
</organism>